<gene>
    <name evidence="1" type="ORF">EII35_05480</name>
</gene>
<protein>
    <submittedName>
        <fullName evidence="1">Uncharacterized protein</fullName>
    </submittedName>
</protein>
<sequence>MLSIIAAVLTLCFLAGIALLGWGLVEVYRDHTRALQRYQQREQLRIHHDAQLLARQLQAQAYRVQADMLRTAMQHMDQERRPRQDWGGRHG</sequence>
<dbReference type="EMBL" id="RQYT01000008">
    <property type="protein sequence ID" value="RRD50194.1"/>
    <property type="molecule type" value="Genomic_DNA"/>
</dbReference>
<accession>A0A3P1WUB3</accession>
<name>A0A3P1WUB3_9ACTN</name>
<proteinExistence type="predicted"/>
<evidence type="ECO:0000313" key="1">
    <source>
        <dbReference type="EMBL" id="RRD50194.1"/>
    </source>
</evidence>
<reference evidence="1 2" key="1">
    <citation type="submission" date="2018-11" db="EMBL/GenBank/DDBJ databases">
        <title>Genomes From Bacteria Associated with the Canine Oral Cavity: a Test Case for Automated Genome-Based Taxonomic Assignment.</title>
        <authorList>
            <person name="Coil D.A."/>
            <person name="Jospin G."/>
            <person name="Darling A.E."/>
            <person name="Wallis C."/>
            <person name="Davis I.J."/>
            <person name="Harris S."/>
            <person name="Eisen J.A."/>
            <person name="Holcombe L.J."/>
            <person name="O'Flynn C."/>
        </authorList>
    </citation>
    <scope>NUCLEOTIDE SEQUENCE [LARGE SCALE GENOMIC DNA]</scope>
    <source>
        <strain evidence="1 2">OH2822_COT-296</strain>
    </source>
</reference>
<organism evidence="1 2">
    <name type="scientific">Arachnia propionica</name>
    <dbReference type="NCBI Taxonomy" id="1750"/>
    <lineage>
        <taxon>Bacteria</taxon>
        <taxon>Bacillati</taxon>
        <taxon>Actinomycetota</taxon>
        <taxon>Actinomycetes</taxon>
        <taxon>Propionibacteriales</taxon>
        <taxon>Propionibacteriaceae</taxon>
        <taxon>Arachnia</taxon>
    </lineage>
</organism>
<evidence type="ECO:0000313" key="2">
    <source>
        <dbReference type="Proteomes" id="UP000280935"/>
    </source>
</evidence>
<dbReference type="Proteomes" id="UP000280935">
    <property type="component" value="Unassembled WGS sequence"/>
</dbReference>
<comment type="caution">
    <text evidence="1">The sequence shown here is derived from an EMBL/GenBank/DDBJ whole genome shotgun (WGS) entry which is preliminary data.</text>
</comment>
<dbReference type="AlphaFoldDB" id="A0A3P1WUB3"/>